<protein>
    <submittedName>
        <fullName evidence="1">DUF1641 domain-containing protein</fullName>
    </submittedName>
</protein>
<dbReference type="Proteomes" id="UP000277766">
    <property type="component" value="Unassembled WGS sequence"/>
</dbReference>
<dbReference type="EMBL" id="RXPE01000018">
    <property type="protein sequence ID" value="RTR26114.1"/>
    <property type="molecule type" value="Genomic_DNA"/>
</dbReference>
<dbReference type="AlphaFoldDB" id="A0A431VSJ7"/>
<sequence>MAKAIQYTPAPIQPGQRLDAATQQAEPALQEALVLLTELHERGGLELGIKLLRGGEGLTAAALEKVTGETSTNLLRNLVEVGKLAGAVDPRELEILMTAVGGGVKEAARNVELGRRPSLPETLKLLGDPDVQLALGAALGLLKGVGASLREQREQQGRTD</sequence>
<dbReference type="PANTHER" id="PTHR38433">
    <property type="match status" value="1"/>
</dbReference>
<dbReference type="InterPro" id="IPR012440">
    <property type="entry name" value="DUF1641"/>
</dbReference>
<name>A0A431VSJ7_9DEIO</name>
<accession>A0A431VSJ7</accession>
<dbReference type="OrthoDB" id="70605at2"/>
<dbReference type="PANTHER" id="PTHR38433:SF1">
    <property type="entry name" value="DUF1641 DOMAIN-CONTAINING PROTEIN"/>
    <property type="match status" value="1"/>
</dbReference>
<reference evidence="1 2" key="1">
    <citation type="submission" date="2018-12" db="EMBL/GenBank/DDBJ databases">
        <title>Deinococcus radiophilus ATCC 27603 genome sequencing and assembly.</title>
        <authorList>
            <person name="Maclea K.S."/>
            <person name="Maynard C.R."/>
        </authorList>
    </citation>
    <scope>NUCLEOTIDE SEQUENCE [LARGE SCALE GENOMIC DNA]</scope>
    <source>
        <strain evidence="1 2">ATCC 27603</strain>
    </source>
</reference>
<keyword evidence="2" id="KW-1185">Reference proteome</keyword>
<evidence type="ECO:0000313" key="2">
    <source>
        <dbReference type="Proteomes" id="UP000277766"/>
    </source>
</evidence>
<comment type="caution">
    <text evidence="1">The sequence shown here is derived from an EMBL/GenBank/DDBJ whole genome shotgun (WGS) entry which is preliminary data.</text>
</comment>
<proteinExistence type="predicted"/>
<organism evidence="1 2">
    <name type="scientific">Deinococcus radiophilus</name>
    <dbReference type="NCBI Taxonomy" id="32062"/>
    <lineage>
        <taxon>Bacteria</taxon>
        <taxon>Thermotogati</taxon>
        <taxon>Deinococcota</taxon>
        <taxon>Deinococci</taxon>
        <taxon>Deinococcales</taxon>
        <taxon>Deinococcaceae</taxon>
        <taxon>Deinococcus</taxon>
    </lineage>
</organism>
<dbReference type="RefSeq" id="WP_126352387.1">
    <property type="nucleotide sequence ID" value="NZ_CP086381.1"/>
</dbReference>
<evidence type="ECO:0000313" key="1">
    <source>
        <dbReference type="EMBL" id="RTR26114.1"/>
    </source>
</evidence>
<dbReference type="Pfam" id="PF07849">
    <property type="entry name" value="DUF1641"/>
    <property type="match status" value="1"/>
</dbReference>
<gene>
    <name evidence="1" type="ORF">EJ104_08960</name>
</gene>